<accession>A0A5J4WGG2</accession>
<keyword evidence="2" id="KW-0808">Transferase</keyword>
<evidence type="ECO:0000259" key="6">
    <source>
        <dbReference type="PROSITE" id="PS50011"/>
    </source>
</evidence>
<reference evidence="7 8" key="1">
    <citation type="submission" date="2019-03" db="EMBL/GenBank/DDBJ databases">
        <title>Single cell metagenomics reveals metabolic interactions within the superorganism composed of flagellate Streblomastix strix and complex community of Bacteroidetes bacteria on its surface.</title>
        <authorList>
            <person name="Treitli S.C."/>
            <person name="Kolisko M."/>
            <person name="Husnik F."/>
            <person name="Keeling P."/>
            <person name="Hampl V."/>
        </authorList>
    </citation>
    <scope>NUCLEOTIDE SEQUENCE [LARGE SCALE GENOMIC DNA]</scope>
    <source>
        <strain evidence="7">ST1C</strain>
    </source>
</reference>
<evidence type="ECO:0000256" key="4">
    <source>
        <dbReference type="ARBA" id="ARBA00022777"/>
    </source>
</evidence>
<dbReference type="InterPro" id="IPR011009">
    <property type="entry name" value="Kinase-like_dom_sf"/>
</dbReference>
<dbReference type="PANTHER" id="PTHR43671">
    <property type="entry name" value="SERINE/THREONINE-PROTEIN KINASE NEK"/>
    <property type="match status" value="1"/>
</dbReference>
<evidence type="ECO:0000256" key="1">
    <source>
        <dbReference type="ARBA" id="ARBA00012513"/>
    </source>
</evidence>
<dbReference type="EMBL" id="SNRW01002038">
    <property type="protein sequence ID" value="KAA6394114.1"/>
    <property type="molecule type" value="Genomic_DNA"/>
</dbReference>
<dbReference type="SMART" id="SM00220">
    <property type="entry name" value="S_TKc"/>
    <property type="match status" value="1"/>
</dbReference>
<keyword evidence="5" id="KW-0067">ATP-binding</keyword>
<dbReference type="EC" id="2.7.11.1" evidence="1"/>
<dbReference type="GO" id="GO:0004674">
    <property type="term" value="F:protein serine/threonine kinase activity"/>
    <property type="evidence" value="ECO:0007669"/>
    <property type="project" value="UniProtKB-EC"/>
</dbReference>
<gene>
    <name evidence="7" type="ORF">EZS28_010360</name>
</gene>
<dbReference type="PROSITE" id="PS50011">
    <property type="entry name" value="PROTEIN_KINASE_DOM"/>
    <property type="match status" value="1"/>
</dbReference>
<evidence type="ECO:0000256" key="2">
    <source>
        <dbReference type="ARBA" id="ARBA00022679"/>
    </source>
</evidence>
<keyword evidence="4 7" id="KW-0418">Kinase</keyword>
<name>A0A5J4WGG2_9EUKA</name>
<evidence type="ECO:0000313" key="7">
    <source>
        <dbReference type="EMBL" id="KAA6394114.1"/>
    </source>
</evidence>
<dbReference type="Proteomes" id="UP000324800">
    <property type="component" value="Unassembled WGS sequence"/>
</dbReference>
<organism evidence="7 8">
    <name type="scientific">Streblomastix strix</name>
    <dbReference type="NCBI Taxonomy" id="222440"/>
    <lineage>
        <taxon>Eukaryota</taxon>
        <taxon>Metamonada</taxon>
        <taxon>Preaxostyla</taxon>
        <taxon>Oxymonadida</taxon>
        <taxon>Streblomastigidae</taxon>
        <taxon>Streblomastix</taxon>
    </lineage>
</organism>
<protein>
    <recommendedName>
        <fullName evidence="1">non-specific serine/threonine protein kinase</fullName>
        <ecNumber evidence="1">2.7.11.1</ecNumber>
    </recommendedName>
</protein>
<dbReference type="InterPro" id="IPR050660">
    <property type="entry name" value="NEK_Ser/Thr_kinase"/>
</dbReference>
<evidence type="ECO:0000313" key="8">
    <source>
        <dbReference type="Proteomes" id="UP000324800"/>
    </source>
</evidence>
<dbReference type="InterPro" id="IPR000719">
    <property type="entry name" value="Prot_kinase_dom"/>
</dbReference>
<keyword evidence="3" id="KW-0547">Nucleotide-binding</keyword>
<dbReference type="Pfam" id="PF00069">
    <property type="entry name" value="Pkinase"/>
    <property type="match status" value="1"/>
</dbReference>
<sequence length="262" mass="30588">MQYFTDQQKQDVNNEVKLVCDAYQIFSQTTSSFIHVVKPFGFFVDEPEAKAYLVLEYCSKGDLFKFIEDMKKAGTEMIIERAWHIISQIGLTLAQLHSQKIIHGDLKPSNILFTDDFQVKICDFGSARQLNKGKSYTQHRGGTRLYMAPELQQNPQEYQQIKRQRFSADIWSFGVMLFELLAHTHPFSNNGIYEQDFEIMHRIMTENPDELPTHYPENMRSLIMRMLIKDPDQRIKAEEIIQDPEVKSRIQGQNQDVQKKSG</sequence>
<evidence type="ECO:0000256" key="5">
    <source>
        <dbReference type="ARBA" id="ARBA00022840"/>
    </source>
</evidence>
<proteinExistence type="predicted"/>
<dbReference type="GO" id="GO:0005524">
    <property type="term" value="F:ATP binding"/>
    <property type="evidence" value="ECO:0007669"/>
    <property type="project" value="UniProtKB-KW"/>
</dbReference>
<dbReference type="PROSITE" id="PS00108">
    <property type="entry name" value="PROTEIN_KINASE_ST"/>
    <property type="match status" value="1"/>
</dbReference>
<feature type="domain" description="Protein kinase" evidence="6">
    <location>
        <begin position="1"/>
        <end position="246"/>
    </location>
</feature>
<comment type="caution">
    <text evidence="7">The sequence shown here is derived from an EMBL/GenBank/DDBJ whole genome shotgun (WGS) entry which is preliminary data.</text>
</comment>
<dbReference type="OrthoDB" id="4062651at2759"/>
<dbReference type="SUPFAM" id="SSF56112">
    <property type="entry name" value="Protein kinase-like (PK-like)"/>
    <property type="match status" value="1"/>
</dbReference>
<evidence type="ECO:0000256" key="3">
    <source>
        <dbReference type="ARBA" id="ARBA00022741"/>
    </source>
</evidence>
<dbReference type="Gene3D" id="1.10.510.10">
    <property type="entry name" value="Transferase(Phosphotransferase) domain 1"/>
    <property type="match status" value="1"/>
</dbReference>
<dbReference type="InterPro" id="IPR008271">
    <property type="entry name" value="Ser/Thr_kinase_AS"/>
</dbReference>
<dbReference type="PANTHER" id="PTHR43671:SF13">
    <property type="entry name" value="SERINE_THREONINE-PROTEIN KINASE NEK2"/>
    <property type="match status" value="1"/>
</dbReference>
<dbReference type="AlphaFoldDB" id="A0A5J4WGG2"/>